<dbReference type="EMBL" id="FN653017">
    <property type="protein sequence ID" value="CBY21628.1"/>
    <property type="molecule type" value="Genomic_DNA"/>
</dbReference>
<dbReference type="Proteomes" id="UP000001307">
    <property type="component" value="Unassembled WGS sequence"/>
</dbReference>
<evidence type="ECO:0000313" key="3">
    <source>
        <dbReference type="Proteomes" id="UP000001307"/>
    </source>
</evidence>
<evidence type="ECO:0000313" key="1">
    <source>
        <dbReference type="EMBL" id="CBY21628.1"/>
    </source>
</evidence>
<dbReference type="InParanoid" id="E4WUU7"/>
<dbReference type="AlphaFoldDB" id="E4WUU7"/>
<evidence type="ECO:0000313" key="2">
    <source>
        <dbReference type="EMBL" id="CBY34374.1"/>
    </source>
</evidence>
<gene>
    <name evidence="1" type="ORF">GSOID_T00009400001</name>
    <name evidence="2" type="ORF">GSOID_T00024396001</name>
</gene>
<dbReference type="EMBL" id="FN654502">
    <property type="protein sequence ID" value="CBY34374.1"/>
    <property type="molecule type" value="Genomic_DNA"/>
</dbReference>
<protein>
    <submittedName>
        <fullName evidence="1">Uncharacterized protein</fullName>
    </submittedName>
</protein>
<dbReference type="Proteomes" id="UP000011014">
    <property type="component" value="Unassembled WGS sequence"/>
</dbReference>
<sequence length="59" mass="7102">MKNIKSKFKSLAIQKESKTINGRYISFPVMRWCFRTGHPICHRILHQNTPSHTRDNMMW</sequence>
<accession>E4WUU7</accession>
<reference evidence="1" key="1">
    <citation type="journal article" date="2010" name="Science">
        <title>Plasticity of animal genome architecture unmasked by rapid evolution of a pelagic tunicate.</title>
        <authorList>
            <person name="Denoeud F."/>
            <person name="Henriet S."/>
            <person name="Mungpakdee S."/>
            <person name="Aury J.M."/>
            <person name="Da Silva C."/>
            <person name="Brinkmann H."/>
            <person name="Mikhaleva J."/>
            <person name="Olsen L.C."/>
            <person name="Jubin C."/>
            <person name="Canestro C."/>
            <person name="Bouquet J.M."/>
            <person name="Danks G."/>
            <person name="Poulain J."/>
            <person name="Campsteijn C."/>
            <person name="Adamski M."/>
            <person name="Cross I."/>
            <person name="Yadetie F."/>
            <person name="Muffato M."/>
            <person name="Louis A."/>
            <person name="Butcher S."/>
            <person name="Tsagkogeorga G."/>
            <person name="Konrad A."/>
            <person name="Singh S."/>
            <person name="Jensen M.F."/>
            <person name="Cong E.H."/>
            <person name="Eikeseth-Otteraa H."/>
            <person name="Noel B."/>
            <person name="Anthouard V."/>
            <person name="Porcel B.M."/>
            <person name="Kachouri-Lafond R."/>
            <person name="Nishino A."/>
            <person name="Ugolini M."/>
            <person name="Chourrout P."/>
            <person name="Nishida H."/>
            <person name="Aasland R."/>
            <person name="Huzurbazar S."/>
            <person name="Westhof E."/>
            <person name="Delsuc F."/>
            <person name="Lehrach H."/>
            <person name="Reinhardt R."/>
            <person name="Weissenbach J."/>
            <person name="Roy S.W."/>
            <person name="Artiguenave F."/>
            <person name="Postlethwait J.H."/>
            <person name="Manak J.R."/>
            <person name="Thompson E.M."/>
            <person name="Jaillon O."/>
            <person name="Du Pasquier L."/>
            <person name="Boudinot P."/>
            <person name="Liberles D.A."/>
            <person name="Volff J.N."/>
            <person name="Philippe H."/>
            <person name="Lenhard B."/>
            <person name="Roest Crollius H."/>
            <person name="Wincker P."/>
            <person name="Chourrout D."/>
        </authorList>
    </citation>
    <scope>NUCLEOTIDE SEQUENCE [LARGE SCALE GENOMIC DNA]</scope>
</reference>
<organism evidence="1">
    <name type="scientific">Oikopleura dioica</name>
    <name type="common">Tunicate</name>
    <dbReference type="NCBI Taxonomy" id="34765"/>
    <lineage>
        <taxon>Eukaryota</taxon>
        <taxon>Metazoa</taxon>
        <taxon>Chordata</taxon>
        <taxon>Tunicata</taxon>
        <taxon>Appendicularia</taxon>
        <taxon>Copelata</taxon>
        <taxon>Oikopleuridae</taxon>
        <taxon>Oikopleura</taxon>
    </lineage>
</organism>
<name>E4WUU7_OIKDI</name>
<keyword evidence="3" id="KW-1185">Reference proteome</keyword>
<proteinExistence type="predicted"/>